<evidence type="ECO:0000256" key="3">
    <source>
        <dbReference type="ARBA" id="ARBA00022884"/>
    </source>
</evidence>
<evidence type="ECO:0000256" key="4">
    <source>
        <dbReference type="ARBA" id="ARBA00022980"/>
    </source>
</evidence>
<dbReference type="AlphaFoldDB" id="A0A0F9SMU4"/>
<evidence type="ECO:0000256" key="5">
    <source>
        <dbReference type="ARBA" id="ARBA00023274"/>
    </source>
</evidence>
<evidence type="ECO:0000256" key="1">
    <source>
        <dbReference type="ARBA" id="ARBA00010254"/>
    </source>
</evidence>
<dbReference type="InterPro" id="IPR019979">
    <property type="entry name" value="Ribosomal_uS17_CS"/>
</dbReference>
<dbReference type="InterPro" id="IPR012340">
    <property type="entry name" value="NA-bd_OB-fold"/>
</dbReference>
<dbReference type="NCBIfam" id="TIGR03635">
    <property type="entry name" value="uS17_bact"/>
    <property type="match status" value="1"/>
</dbReference>
<protein>
    <recommendedName>
        <fullName evidence="7">30S ribosomal protein S17</fullName>
    </recommendedName>
</protein>
<dbReference type="Pfam" id="PF00366">
    <property type="entry name" value="Ribosomal_S17"/>
    <property type="match status" value="1"/>
</dbReference>
<dbReference type="PRINTS" id="PR00973">
    <property type="entry name" value="RIBOSOMALS17"/>
</dbReference>
<dbReference type="PROSITE" id="PS00056">
    <property type="entry name" value="RIBOSOMAL_S17"/>
    <property type="match status" value="1"/>
</dbReference>
<evidence type="ECO:0008006" key="7">
    <source>
        <dbReference type="Google" id="ProtNLM"/>
    </source>
</evidence>
<gene>
    <name evidence="6" type="ORF">LCGC14_0756000</name>
</gene>
<keyword evidence="4" id="KW-0689">Ribosomal protein</keyword>
<dbReference type="PANTHER" id="PTHR10744">
    <property type="entry name" value="40S RIBOSOMAL PROTEIN S11 FAMILY MEMBER"/>
    <property type="match status" value="1"/>
</dbReference>
<organism evidence="6">
    <name type="scientific">marine sediment metagenome</name>
    <dbReference type="NCBI Taxonomy" id="412755"/>
    <lineage>
        <taxon>unclassified sequences</taxon>
        <taxon>metagenomes</taxon>
        <taxon>ecological metagenomes</taxon>
    </lineage>
</organism>
<evidence type="ECO:0000256" key="2">
    <source>
        <dbReference type="ARBA" id="ARBA00022730"/>
    </source>
</evidence>
<dbReference type="CDD" id="cd00364">
    <property type="entry name" value="Ribosomal_uS17"/>
    <property type="match status" value="1"/>
</dbReference>
<proteinExistence type="inferred from homology"/>
<dbReference type="PANTHER" id="PTHR10744:SF1">
    <property type="entry name" value="SMALL RIBOSOMAL SUBUNIT PROTEIN US17M"/>
    <property type="match status" value="1"/>
</dbReference>
<dbReference type="NCBIfam" id="NF004123">
    <property type="entry name" value="PRK05610.1"/>
    <property type="match status" value="1"/>
</dbReference>
<accession>A0A0F9SMU4</accession>
<reference evidence="6" key="1">
    <citation type="journal article" date="2015" name="Nature">
        <title>Complex archaea that bridge the gap between prokaryotes and eukaryotes.</title>
        <authorList>
            <person name="Spang A."/>
            <person name="Saw J.H."/>
            <person name="Jorgensen S.L."/>
            <person name="Zaremba-Niedzwiedzka K."/>
            <person name="Martijn J."/>
            <person name="Lind A.E."/>
            <person name="van Eijk R."/>
            <person name="Schleper C."/>
            <person name="Guy L."/>
            <person name="Ettema T.J."/>
        </authorList>
    </citation>
    <scope>NUCLEOTIDE SEQUENCE</scope>
</reference>
<dbReference type="GO" id="GO:0022627">
    <property type="term" value="C:cytosolic small ribosomal subunit"/>
    <property type="evidence" value="ECO:0007669"/>
    <property type="project" value="TreeGrafter"/>
</dbReference>
<dbReference type="InterPro" id="IPR000266">
    <property type="entry name" value="Ribosomal_uS17"/>
</dbReference>
<dbReference type="InterPro" id="IPR019984">
    <property type="entry name" value="Ribosomal_uS17_bact/chlr"/>
</dbReference>
<comment type="similarity">
    <text evidence="1">Belongs to the universal ribosomal protein uS17 family.</text>
</comment>
<comment type="caution">
    <text evidence="6">The sequence shown here is derived from an EMBL/GenBank/DDBJ whole genome shotgun (WGS) entry which is preliminary data.</text>
</comment>
<keyword evidence="2" id="KW-0699">rRNA-binding</keyword>
<name>A0A0F9SMU4_9ZZZZ</name>
<dbReference type="HAMAP" id="MF_01345_B">
    <property type="entry name" value="Ribosomal_uS17_B"/>
    <property type="match status" value="1"/>
</dbReference>
<keyword evidence="3" id="KW-0694">RNA-binding</keyword>
<dbReference type="Gene3D" id="2.40.50.140">
    <property type="entry name" value="Nucleic acid-binding proteins"/>
    <property type="match status" value="1"/>
</dbReference>
<evidence type="ECO:0000313" key="6">
    <source>
        <dbReference type="EMBL" id="KKN38171.1"/>
    </source>
</evidence>
<dbReference type="FunFam" id="2.40.50.140:FF:000014">
    <property type="entry name" value="30S ribosomal protein S17"/>
    <property type="match status" value="1"/>
</dbReference>
<dbReference type="EMBL" id="LAZR01001847">
    <property type="protein sequence ID" value="KKN38171.1"/>
    <property type="molecule type" value="Genomic_DNA"/>
</dbReference>
<dbReference type="GO" id="GO:0019843">
    <property type="term" value="F:rRNA binding"/>
    <property type="evidence" value="ECO:0007669"/>
    <property type="project" value="UniProtKB-KW"/>
</dbReference>
<dbReference type="GO" id="GO:0003735">
    <property type="term" value="F:structural constituent of ribosome"/>
    <property type="evidence" value="ECO:0007669"/>
    <property type="project" value="InterPro"/>
</dbReference>
<sequence>MTEATQTARTLSGKVVSNKMEKSIVVLVERQVKHPLYGKYMKRSTKIHAHDESNQCNIGDKVTIQETRPVSKTKSWALIEVIEHASKV</sequence>
<dbReference type="GO" id="GO:0006412">
    <property type="term" value="P:translation"/>
    <property type="evidence" value="ECO:0007669"/>
    <property type="project" value="InterPro"/>
</dbReference>
<keyword evidence="5" id="KW-0687">Ribonucleoprotein</keyword>
<dbReference type="SUPFAM" id="SSF50249">
    <property type="entry name" value="Nucleic acid-binding proteins"/>
    <property type="match status" value="1"/>
</dbReference>